<dbReference type="Gene3D" id="1.20.920.10">
    <property type="entry name" value="Bromodomain-like"/>
    <property type="match status" value="1"/>
</dbReference>
<feature type="compositionally biased region" description="Polar residues" evidence="2">
    <location>
        <begin position="672"/>
        <end position="688"/>
    </location>
</feature>
<dbReference type="InterPro" id="IPR036427">
    <property type="entry name" value="Bromodomain-like_sf"/>
</dbReference>
<feature type="compositionally biased region" description="Low complexity" evidence="2">
    <location>
        <begin position="91"/>
        <end position="106"/>
    </location>
</feature>
<feature type="compositionally biased region" description="Polar residues" evidence="2">
    <location>
        <begin position="748"/>
        <end position="767"/>
    </location>
</feature>
<feature type="compositionally biased region" description="Basic and acidic residues" evidence="2">
    <location>
        <begin position="598"/>
        <end position="611"/>
    </location>
</feature>
<evidence type="ECO:0000259" key="3">
    <source>
        <dbReference type="Pfam" id="PF00439"/>
    </source>
</evidence>
<dbReference type="AlphaFoldDB" id="A0A0L0CQ03"/>
<evidence type="ECO:0000256" key="2">
    <source>
        <dbReference type="SAM" id="MobiDB-lite"/>
    </source>
</evidence>
<keyword evidence="6" id="KW-1185">Reference proteome</keyword>
<dbReference type="EMBL" id="JRES01000065">
    <property type="protein sequence ID" value="KNC34435.1"/>
    <property type="molecule type" value="Genomic_DNA"/>
</dbReference>
<dbReference type="PANTHER" id="PTHR15398">
    <property type="entry name" value="BROMODOMAIN-CONTAINING PROTEIN 8"/>
    <property type="match status" value="1"/>
</dbReference>
<dbReference type="PANTHER" id="PTHR15398:SF4">
    <property type="entry name" value="BROMODOMAIN-CONTAINING PROTEIN 8 ISOFORM X1"/>
    <property type="match status" value="1"/>
</dbReference>
<dbReference type="GO" id="GO:0035267">
    <property type="term" value="C:NuA4 histone acetyltransferase complex"/>
    <property type="evidence" value="ECO:0007669"/>
    <property type="project" value="TreeGrafter"/>
</dbReference>
<dbReference type="OMA" id="MCTNAIM"/>
<evidence type="ECO:0000313" key="4">
    <source>
        <dbReference type="EMBL" id="KNC25897.1"/>
    </source>
</evidence>
<feature type="region of interest" description="Disordered" evidence="2">
    <location>
        <begin position="626"/>
        <end position="830"/>
    </location>
</feature>
<organism evidence="5 6">
    <name type="scientific">Lucilia cuprina</name>
    <name type="common">Green bottle fly</name>
    <name type="synonym">Australian sheep blowfly</name>
    <dbReference type="NCBI Taxonomy" id="7375"/>
    <lineage>
        <taxon>Eukaryota</taxon>
        <taxon>Metazoa</taxon>
        <taxon>Ecdysozoa</taxon>
        <taxon>Arthropoda</taxon>
        <taxon>Hexapoda</taxon>
        <taxon>Insecta</taxon>
        <taxon>Pterygota</taxon>
        <taxon>Neoptera</taxon>
        <taxon>Endopterygota</taxon>
        <taxon>Diptera</taxon>
        <taxon>Brachycera</taxon>
        <taxon>Muscomorpha</taxon>
        <taxon>Oestroidea</taxon>
        <taxon>Calliphoridae</taxon>
        <taxon>Luciliinae</taxon>
        <taxon>Lucilia</taxon>
    </lineage>
</organism>
<dbReference type="OrthoDB" id="1742084at2759"/>
<dbReference type="SUPFAM" id="SSF47370">
    <property type="entry name" value="Bromodomain"/>
    <property type="match status" value="1"/>
</dbReference>
<keyword evidence="1" id="KW-0103">Bromodomain</keyword>
<protein>
    <recommendedName>
        <fullName evidence="3">Bromo domain-containing protein</fullName>
    </recommendedName>
</protein>
<feature type="domain" description="Bromo" evidence="3">
    <location>
        <begin position="864"/>
        <end position="919"/>
    </location>
</feature>
<dbReference type="InterPro" id="IPR001487">
    <property type="entry name" value="Bromodomain"/>
</dbReference>
<comment type="caution">
    <text evidence="5">The sequence shown here is derived from an EMBL/GenBank/DDBJ whole genome shotgun (WGS) entry which is preliminary data.</text>
</comment>
<reference evidence="5 6" key="1">
    <citation type="journal article" date="2015" name="Nat. Commun.">
        <title>Lucilia cuprina genome unlocks parasitic fly biology to underpin future interventions.</title>
        <authorList>
            <person name="Anstead C.A."/>
            <person name="Korhonen P.K."/>
            <person name="Young N.D."/>
            <person name="Hall R.S."/>
            <person name="Jex A.R."/>
            <person name="Murali S.C."/>
            <person name="Hughes D.S."/>
            <person name="Lee S.F."/>
            <person name="Perry T."/>
            <person name="Stroehlein A.J."/>
            <person name="Ansell B.R."/>
            <person name="Breugelmans B."/>
            <person name="Hofmann A."/>
            <person name="Qu J."/>
            <person name="Dugan S."/>
            <person name="Lee S.L."/>
            <person name="Chao H."/>
            <person name="Dinh H."/>
            <person name="Han Y."/>
            <person name="Doddapaneni H.V."/>
            <person name="Worley K.C."/>
            <person name="Muzny D.M."/>
            <person name="Ioannidis P."/>
            <person name="Waterhouse R.M."/>
            <person name="Zdobnov E.M."/>
            <person name="James P.J."/>
            <person name="Bagnall N.H."/>
            <person name="Kotze A.C."/>
            <person name="Gibbs R.A."/>
            <person name="Richards S."/>
            <person name="Batterham P."/>
            <person name="Gasser R.B."/>
        </authorList>
    </citation>
    <scope>NUCLEOTIDE SEQUENCE [LARGE SCALE GENOMIC DNA]</scope>
    <source>
        <strain evidence="5 6">LS</strain>
        <tissue evidence="5">Full body</tissue>
    </source>
</reference>
<feature type="region of interest" description="Disordered" evidence="2">
    <location>
        <begin position="941"/>
        <end position="978"/>
    </location>
</feature>
<proteinExistence type="predicted"/>
<accession>A0A0L0CQ03</accession>
<name>A0A0L0CQ03_LUCCU</name>
<dbReference type="Proteomes" id="UP000037069">
    <property type="component" value="Unassembled WGS sequence"/>
</dbReference>
<evidence type="ECO:0000313" key="6">
    <source>
        <dbReference type="Proteomes" id="UP000037069"/>
    </source>
</evidence>
<dbReference type="EMBL" id="JRES01001062">
    <property type="protein sequence ID" value="KNC25897.1"/>
    <property type="molecule type" value="Genomic_DNA"/>
</dbReference>
<gene>
    <name evidence="4" type="ORF">FF38_03399</name>
    <name evidence="5" type="ORF">FF38_03600</name>
</gene>
<dbReference type="STRING" id="7375.A0A0L0CQ03"/>
<evidence type="ECO:0000313" key="5">
    <source>
        <dbReference type="EMBL" id="KNC34435.1"/>
    </source>
</evidence>
<feature type="compositionally biased region" description="Low complexity" evidence="2">
    <location>
        <begin position="192"/>
        <end position="213"/>
    </location>
</feature>
<sequence length="978" mass="109187">MTSVQERLQINRMPLDKWSVREQLCLASAVACSGDQNWMSVSRTLKIVCGNSKDALQSRPADWFSQKNCAVQYGQLLEDVETPKRKKRTSESSVSSSPATVEPPTEAILKRLTEERMQEIKMELRREQEEYAKLYAEIKAIQAGQIGDDQLLQMWKELEKEQEMQRIEEMKLENQLRERELKKQELQRSWRTGTNTHSSSSSTHSQKSSTDTTAVDMDVEEIIGTGKTIIQSNNNNSAAQIQTGTSPLLSSLLKSPTTGAPATSLIPSSPSVRNTAPTITTLLTGGSIPNQNQPALIPSHDEAVQLLTRPISGPPLDTIATPALVTQNLLSPSQSAPTLSMLLEKNKSGGPLPIEAKNSDLTASTNAKVVENSMSDSNNESVPMDIEEDLTATKIESNEELQSGDIDDTDPNEEQQLLEVFKNIGNIEELDIDVSDVIDEEVDFLKGVDEETPLDENIDLEQKLDDNFTELTDNTKLFHNEASSGDSSEKSLTAQKSVEIKSEGGKIEIISSDDSNDNIPLAAVASLESSKDRLNMNESSNEEHFLKDQVESAILKNELDQVEIANETSSNNSVTIKQEMLDDHEKIIAEPSPNDNETNNKKQTAEHIEHKDDVFVAPMVEEIKQESIAKKDREEVKEEQHQEEREIKMETKEEHEMNVDTSNYVEEMGKNEQLTSNSLNNDSQQEPTETLVMPKIQPPPSIFIADTDENSSSTDISVQTRKDEKHSSSRGQRKSPHETKTDDEMPNPSLQQMATPNINTASGNLTPRPTALRKLRDRDRSESPMIDDDATTHSDHSTTNQRSRRRYSSTPVIDSIPNSPASSDRDERELRTSKKSLLSIYNVLYSSKYSATLQRVLSDESSSQRLDEICLRSIDFITIKRNIETGHIRSIYELQRDILWMCQNALMITKSSSATFKTILQFQQECQNIREFMANGCETGHKMDRETRDTKSNSSTASSTGGGTSKGRSGSRKSLRLS</sequence>
<feature type="compositionally biased region" description="Polar residues" evidence="2">
    <location>
        <begin position="710"/>
        <end position="719"/>
    </location>
</feature>
<feature type="compositionally biased region" description="Polar residues" evidence="2">
    <location>
        <begin position="808"/>
        <end position="822"/>
    </location>
</feature>
<dbReference type="Pfam" id="PF00439">
    <property type="entry name" value="Bromodomain"/>
    <property type="match status" value="1"/>
</dbReference>
<evidence type="ECO:0000256" key="1">
    <source>
        <dbReference type="ARBA" id="ARBA00023117"/>
    </source>
</evidence>
<feature type="region of interest" description="Disordered" evidence="2">
    <location>
        <begin position="184"/>
        <end position="215"/>
    </location>
</feature>
<feature type="compositionally biased region" description="Basic residues" evidence="2">
    <location>
        <begin position="969"/>
        <end position="978"/>
    </location>
</feature>
<feature type="compositionally biased region" description="Basic and acidic residues" evidence="2">
    <location>
        <begin position="941"/>
        <end position="951"/>
    </location>
</feature>
<feature type="region of interest" description="Disordered" evidence="2">
    <location>
        <begin position="81"/>
        <end position="107"/>
    </location>
</feature>
<feature type="compositionally biased region" description="Basic and acidic residues" evidence="2">
    <location>
        <begin position="626"/>
        <end position="658"/>
    </location>
</feature>
<feature type="region of interest" description="Disordered" evidence="2">
    <location>
        <begin position="589"/>
        <end position="611"/>
    </location>
</feature>